<dbReference type="Pfam" id="PF03358">
    <property type="entry name" value="FMN_red"/>
    <property type="match status" value="1"/>
</dbReference>
<evidence type="ECO:0000259" key="6">
    <source>
        <dbReference type="PROSITE" id="PS50902"/>
    </source>
</evidence>
<feature type="domain" description="Flavodoxin-like" evidence="6">
    <location>
        <begin position="4"/>
        <end position="182"/>
    </location>
</feature>
<dbReference type="GO" id="GO:0010181">
    <property type="term" value="F:FMN binding"/>
    <property type="evidence" value="ECO:0007669"/>
    <property type="project" value="InterPro"/>
</dbReference>
<dbReference type="Gene3D" id="3.40.50.360">
    <property type="match status" value="1"/>
</dbReference>
<protein>
    <recommendedName>
        <fullName evidence="5">Flavoprotein WrbA</fullName>
    </recommendedName>
</protein>
<dbReference type="InterPro" id="IPR008254">
    <property type="entry name" value="Flavodoxin/NO_synth"/>
</dbReference>
<dbReference type="InterPro" id="IPR029039">
    <property type="entry name" value="Flavoprotein-like_sf"/>
</dbReference>
<dbReference type="RefSeq" id="WP_207542236.1">
    <property type="nucleotide sequence ID" value="NZ_JAFNAA010000011.1"/>
</dbReference>
<dbReference type="EMBL" id="JAFNAA010000011">
    <property type="protein sequence ID" value="MBO1108809.1"/>
    <property type="molecule type" value="Genomic_DNA"/>
</dbReference>
<comment type="similarity">
    <text evidence="2">Belongs to the WrbA family.</text>
</comment>
<accession>A0A8I1W6K5</accession>
<keyword evidence="7" id="KW-0560">Oxidoreductase</keyword>
<dbReference type="NCBIfam" id="NF002999">
    <property type="entry name" value="PRK03767.1"/>
    <property type="match status" value="1"/>
</dbReference>
<dbReference type="PANTHER" id="PTHR30546:SF23">
    <property type="entry name" value="FLAVOPROTEIN-LIKE PROTEIN YCP4-RELATED"/>
    <property type="match status" value="1"/>
</dbReference>
<evidence type="ECO:0000256" key="2">
    <source>
        <dbReference type="ARBA" id="ARBA00006961"/>
    </source>
</evidence>
<reference evidence="7" key="1">
    <citation type="submission" date="2021-03" db="EMBL/GenBank/DDBJ databases">
        <title>Plesiomonas shigelloides zfcc0051, isolated from zebrafish feces.</title>
        <authorList>
            <person name="Vanderhoek Z."/>
            <person name="Gaulke C."/>
        </authorList>
    </citation>
    <scope>NUCLEOTIDE SEQUENCE</scope>
    <source>
        <strain evidence="7">Zfcc0051</strain>
    </source>
</reference>
<keyword evidence="4" id="KW-0288">FMN</keyword>
<evidence type="ECO:0000256" key="3">
    <source>
        <dbReference type="ARBA" id="ARBA00022630"/>
    </source>
</evidence>
<comment type="caution">
    <text evidence="7">The sequence shown here is derived from an EMBL/GenBank/DDBJ whole genome shotgun (WGS) entry which is preliminary data.</text>
</comment>
<dbReference type="InterPro" id="IPR001226">
    <property type="entry name" value="Flavodoxin_CS"/>
</dbReference>
<name>A0A8I1W6K5_PLESH</name>
<dbReference type="GO" id="GO:0016020">
    <property type="term" value="C:membrane"/>
    <property type="evidence" value="ECO:0007669"/>
    <property type="project" value="TreeGrafter"/>
</dbReference>
<comment type="cofactor">
    <cofactor evidence="1">
        <name>FMN</name>
        <dbReference type="ChEBI" id="CHEBI:58210"/>
    </cofactor>
</comment>
<evidence type="ECO:0000256" key="5">
    <source>
        <dbReference type="ARBA" id="ARBA00029652"/>
    </source>
</evidence>
<keyword evidence="3" id="KW-0285">Flavoprotein</keyword>
<evidence type="ECO:0000256" key="1">
    <source>
        <dbReference type="ARBA" id="ARBA00001917"/>
    </source>
</evidence>
<dbReference type="PROSITE" id="PS00201">
    <property type="entry name" value="FLAVODOXIN"/>
    <property type="match status" value="1"/>
</dbReference>
<dbReference type="SUPFAM" id="SSF52218">
    <property type="entry name" value="Flavoproteins"/>
    <property type="match status" value="1"/>
</dbReference>
<dbReference type="Proteomes" id="UP000664658">
    <property type="component" value="Unassembled WGS sequence"/>
</dbReference>
<dbReference type="AlphaFoldDB" id="A0A8I1W6K5"/>
<dbReference type="GO" id="GO:0009055">
    <property type="term" value="F:electron transfer activity"/>
    <property type="evidence" value="ECO:0007669"/>
    <property type="project" value="InterPro"/>
</dbReference>
<dbReference type="PROSITE" id="PS50902">
    <property type="entry name" value="FLAVODOXIN_LIKE"/>
    <property type="match status" value="1"/>
</dbReference>
<proteinExistence type="inferred from homology"/>
<evidence type="ECO:0000313" key="8">
    <source>
        <dbReference type="Proteomes" id="UP000664658"/>
    </source>
</evidence>
<sequence>MSAVLVLYYSRHGATRRLAQQIARGVQAEGLPVWLRTVPEWGESTAHAAEHPDDDPRVSAHELEHCMGLALGSPSYFGQMAAPMKHFWDSTSADWLKGSLIDKPACVFTSSSSQHGGQEATLLGLMLPLLHHGMLVLGLPYSEPALHQTEQGGAPYGAGHTGHQPVLSPHEQQLARIQGQRLAQVCKKLRDNAPPPR</sequence>
<dbReference type="PANTHER" id="PTHR30546">
    <property type="entry name" value="FLAVODOXIN-RELATED PROTEIN WRBA-RELATED"/>
    <property type="match status" value="1"/>
</dbReference>
<organism evidence="7 8">
    <name type="scientific">Plesiomonas shigelloides</name>
    <name type="common">Aeromonas shigelloides</name>
    <dbReference type="NCBI Taxonomy" id="703"/>
    <lineage>
        <taxon>Bacteria</taxon>
        <taxon>Pseudomonadati</taxon>
        <taxon>Pseudomonadota</taxon>
        <taxon>Gammaproteobacteria</taxon>
        <taxon>Enterobacterales</taxon>
        <taxon>Enterobacteriaceae</taxon>
        <taxon>Plesiomonas</taxon>
    </lineage>
</organism>
<dbReference type="InterPro" id="IPR005025">
    <property type="entry name" value="FMN_Rdtase-like_dom"/>
</dbReference>
<evidence type="ECO:0000313" key="7">
    <source>
        <dbReference type="EMBL" id="MBO1108809.1"/>
    </source>
</evidence>
<gene>
    <name evidence="7" type="primary">wrbA</name>
    <name evidence="7" type="ORF">J2R62_11345</name>
</gene>
<evidence type="ECO:0000256" key="4">
    <source>
        <dbReference type="ARBA" id="ARBA00022643"/>
    </source>
</evidence>
<dbReference type="FunFam" id="3.40.50.360:FF:000001">
    <property type="entry name" value="NAD(P)H dehydrogenase (Quinone) FQR1-like"/>
    <property type="match status" value="1"/>
</dbReference>
<dbReference type="GO" id="GO:0003955">
    <property type="term" value="F:NAD(P)H dehydrogenase (quinone) activity"/>
    <property type="evidence" value="ECO:0007669"/>
    <property type="project" value="TreeGrafter"/>
</dbReference>